<accession>A0A6V8MGF5</accession>
<sequence>MSVSNLLDIASTGLNAQQMALNVAGENVTNVNTAGYSRQSVVFDSVQSTTTHGFPLGNGVLVAAIQRNYDSFLQSQMMAANSASGNATTSNSAMGMVQPLFSDLTASGLGTSLQSFFNSWQDLAANAGGIPERQVVLSSAQQLVTDFNNISNNLTDVKDSMDTSLKGVVTDINDQLQQIAKLNGTIKQAEISGATANELRDQRDLLLRQLSGNVGVDTQEQPDGTFNVSLKNGELLVTGTTAGKLMLQPQALPPNYSDIVAIPPGTGAATTVTGTIGGPNNSLGKLGATIQMRDVTVNSYLATLDQLASTVATEVNNVFTTGYDLNGVTGGSLFSPAPPATVTAANLSLSISNPSDIAAADTAPATGGTGNNVIGLKIAALYDAKLTLPGGSMTMAEFYDSLVGKVGVDAQASQRAETSSTGTLNQMNNLRESNSGVSLDEELSNLVKYQKAYQGAAKLVNVANDMLDAVLGLVR</sequence>
<evidence type="ECO:0000256" key="7">
    <source>
        <dbReference type="RuleBase" id="RU362065"/>
    </source>
</evidence>
<evidence type="ECO:0000256" key="2">
    <source>
        <dbReference type="ARBA" id="ARBA00004613"/>
    </source>
</evidence>
<dbReference type="PANTHER" id="PTHR30033">
    <property type="entry name" value="FLAGELLAR HOOK-ASSOCIATED PROTEIN 1"/>
    <property type="match status" value="1"/>
</dbReference>
<dbReference type="PRINTS" id="PR01005">
    <property type="entry name" value="FLGHOOKAP1"/>
</dbReference>
<dbReference type="EMBL" id="BLXX01000003">
    <property type="protein sequence ID" value="GFO59037.1"/>
    <property type="molecule type" value="Genomic_DNA"/>
</dbReference>
<name>A0A6V8MGF5_9BACT</name>
<comment type="caution">
    <text evidence="11">The sequence shown here is derived from an EMBL/GenBank/DDBJ whole genome shotgun (WGS) entry which is preliminary data.</text>
</comment>
<keyword evidence="11" id="KW-0969">Cilium</keyword>
<evidence type="ECO:0000256" key="6">
    <source>
        <dbReference type="ARBA" id="ARBA00023143"/>
    </source>
</evidence>
<evidence type="ECO:0000259" key="8">
    <source>
        <dbReference type="Pfam" id="PF00460"/>
    </source>
</evidence>
<keyword evidence="6 7" id="KW-0975">Bacterial flagellum</keyword>
<organism evidence="11 12">
    <name type="scientific">Geomonas silvestris</name>
    <dbReference type="NCBI Taxonomy" id="2740184"/>
    <lineage>
        <taxon>Bacteria</taxon>
        <taxon>Pseudomonadati</taxon>
        <taxon>Thermodesulfobacteriota</taxon>
        <taxon>Desulfuromonadia</taxon>
        <taxon>Geobacterales</taxon>
        <taxon>Geobacteraceae</taxon>
        <taxon>Geomonas</taxon>
    </lineage>
</organism>
<dbReference type="InterPro" id="IPR053927">
    <property type="entry name" value="FlgK_helical"/>
</dbReference>
<comment type="subcellular location">
    <subcellularLocation>
        <location evidence="1 7">Bacterial flagellum</location>
    </subcellularLocation>
    <subcellularLocation>
        <location evidence="2 7">Secreted</location>
    </subcellularLocation>
</comment>
<gene>
    <name evidence="7 11" type="primary">flgK</name>
    <name evidence="11" type="ORF">GMST_13620</name>
</gene>
<dbReference type="GO" id="GO:0044780">
    <property type="term" value="P:bacterial-type flagellum assembly"/>
    <property type="evidence" value="ECO:0007669"/>
    <property type="project" value="InterPro"/>
</dbReference>
<dbReference type="PANTHER" id="PTHR30033:SF1">
    <property type="entry name" value="FLAGELLAR HOOK-ASSOCIATED PROTEIN 1"/>
    <property type="match status" value="1"/>
</dbReference>
<dbReference type="Pfam" id="PF22638">
    <property type="entry name" value="FlgK_D1"/>
    <property type="match status" value="1"/>
</dbReference>
<reference evidence="12" key="1">
    <citation type="submission" date="2020-06" db="EMBL/GenBank/DDBJ databases">
        <title>Draft genomic sequence of Geomonas sp. Red330.</title>
        <authorList>
            <person name="Itoh H."/>
            <person name="Zhenxing X."/>
            <person name="Ushijima N."/>
            <person name="Masuda Y."/>
            <person name="Shiratori Y."/>
            <person name="Senoo K."/>
        </authorList>
    </citation>
    <scope>NUCLEOTIDE SEQUENCE [LARGE SCALE GENOMIC DNA]</scope>
    <source>
        <strain evidence="12">Red330</strain>
    </source>
</reference>
<dbReference type="InterPro" id="IPR010930">
    <property type="entry name" value="Flg_bb/hook_C_dom"/>
</dbReference>
<keyword evidence="5 7" id="KW-0964">Secreted</keyword>
<evidence type="ECO:0000259" key="9">
    <source>
        <dbReference type="Pfam" id="PF06429"/>
    </source>
</evidence>
<dbReference type="NCBIfam" id="TIGR02492">
    <property type="entry name" value="flgK_ends"/>
    <property type="match status" value="1"/>
</dbReference>
<dbReference type="SUPFAM" id="SSF64518">
    <property type="entry name" value="Phase 1 flagellin"/>
    <property type="match status" value="1"/>
</dbReference>
<feature type="domain" description="Flagellar basal body rod protein N-terminal" evidence="8">
    <location>
        <begin position="7"/>
        <end position="36"/>
    </location>
</feature>
<dbReference type="Proteomes" id="UP000556026">
    <property type="component" value="Unassembled WGS sequence"/>
</dbReference>
<evidence type="ECO:0000256" key="4">
    <source>
        <dbReference type="ARBA" id="ARBA00016244"/>
    </source>
</evidence>
<evidence type="ECO:0000313" key="12">
    <source>
        <dbReference type="Proteomes" id="UP000556026"/>
    </source>
</evidence>
<dbReference type="AlphaFoldDB" id="A0A6V8MGF5"/>
<dbReference type="Pfam" id="PF06429">
    <property type="entry name" value="Flg_bbr_C"/>
    <property type="match status" value="1"/>
</dbReference>
<dbReference type="GO" id="GO:0005198">
    <property type="term" value="F:structural molecule activity"/>
    <property type="evidence" value="ECO:0007669"/>
    <property type="project" value="UniProtKB-UniRule"/>
</dbReference>
<protein>
    <recommendedName>
        <fullName evidence="4 7">Flagellar hook-associated protein 1</fullName>
        <shortName evidence="7">HAP1</shortName>
    </recommendedName>
</protein>
<dbReference type="InterPro" id="IPR002371">
    <property type="entry name" value="FlgK"/>
</dbReference>
<evidence type="ECO:0000256" key="5">
    <source>
        <dbReference type="ARBA" id="ARBA00022525"/>
    </source>
</evidence>
<keyword evidence="11" id="KW-0282">Flagellum</keyword>
<dbReference type="InterPro" id="IPR001444">
    <property type="entry name" value="Flag_bb_rod_N"/>
</dbReference>
<comment type="similarity">
    <text evidence="3 7">Belongs to the flagella basal body rod proteins family.</text>
</comment>
<evidence type="ECO:0000313" key="11">
    <source>
        <dbReference type="EMBL" id="GFO59037.1"/>
    </source>
</evidence>
<feature type="domain" description="Flagellar hook-associated protein FlgK helical" evidence="10">
    <location>
        <begin position="96"/>
        <end position="334"/>
    </location>
</feature>
<keyword evidence="11" id="KW-0966">Cell projection</keyword>
<dbReference type="RefSeq" id="WP_183353885.1">
    <property type="nucleotide sequence ID" value="NZ_BLXX01000003.1"/>
</dbReference>
<feature type="domain" description="Flagellar basal-body/hook protein C-terminal" evidence="9">
    <location>
        <begin position="434"/>
        <end position="472"/>
    </location>
</feature>
<proteinExistence type="inferred from homology"/>
<evidence type="ECO:0000256" key="3">
    <source>
        <dbReference type="ARBA" id="ARBA00009677"/>
    </source>
</evidence>
<evidence type="ECO:0000256" key="1">
    <source>
        <dbReference type="ARBA" id="ARBA00004365"/>
    </source>
</evidence>
<evidence type="ECO:0000259" key="10">
    <source>
        <dbReference type="Pfam" id="PF22638"/>
    </source>
</evidence>
<dbReference type="Pfam" id="PF00460">
    <property type="entry name" value="Flg_bb_rod"/>
    <property type="match status" value="1"/>
</dbReference>
<dbReference type="GO" id="GO:0009424">
    <property type="term" value="C:bacterial-type flagellum hook"/>
    <property type="evidence" value="ECO:0007669"/>
    <property type="project" value="UniProtKB-UniRule"/>
</dbReference>
<keyword evidence="12" id="KW-1185">Reference proteome</keyword>
<dbReference type="GO" id="GO:0005576">
    <property type="term" value="C:extracellular region"/>
    <property type="evidence" value="ECO:0007669"/>
    <property type="project" value="UniProtKB-SubCell"/>
</dbReference>